<keyword evidence="3" id="KW-0175">Coiled coil</keyword>
<dbReference type="Gene3D" id="1.20.5.170">
    <property type="match status" value="1"/>
</dbReference>
<dbReference type="Proteomes" id="UP000799536">
    <property type="component" value="Unassembled WGS sequence"/>
</dbReference>
<feature type="compositionally biased region" description="Polar residues" evidence="4">
    <location>
        <begin position="1"/>
        <end position="18"/>
    </location>
</feature>
<organism evidence="6 7">
    <name type="scientific">Delitschia confertaspora ATCC 74209</name>
    <dbReference type="NCBI Taxonomy" id="1513339"/>
    <lineage>
        <taxon>Eukaryota</taxon>
        <taxon>Fungi</taxon>
        <taxon>Dikarya</taxon>
        <taxon>Ascomycota</taxon>
        <taxon>Pezizomycotina</taxon>
        <taxon>Dothideomycetes</taxon>
        <taxon>Pleosporomycetidae</taxon>
        <taxon>Pleosporales</taxon>
        <taxon>Delitschiaceae</taxon>
        <taxon>Delitschia</taxon>
    </lineage>
</organism>
<evidence type="ECO:0000313" key="6">
    <source>
        <dbReference type="EMBL" id="KAF2200908.1"/>
    </source>
</evidence>
<dbReference type="SUPFAM" id="SSF57959">
    <property type="entry name" value="Leucine zipper domain"/>
    <property type="match status" value="1"/>
</dbReference>
<dbReference type="PANTHER" id="PTHR40621:SF7">
    <property type="entry name" value="BZIP DOMAIN-CONTAINING PROTEIN"/>
    <property type="match status" value="1"/>
</dbReference>
<feature type="coiled-coil region" evidence="3">
    <location>
        <begin position="104"/>
        <end position="163"/>
    </location>
</feature>
<comment type="caution">
    <text evidence="6">The sequence shown here is derived from an EMBL/GenBank/DDBJ whole genome shotgun (WGS) entry which is preliminary data.</text>
</comment>
<feature type="region of interest" description="Disordered" evidence="4">
    <location>
        <begin position="470"/>
        <end position="509"/>
    </location>
</feature>
<dbReference type="EMBL" id="ML993999">
    <property type="protein sequence ID" value="KAF2200908.1"/>
    <property type="molecule type" value="Genomic_DNA"/>
</dbReference>
<feature type="region of interest" description="Disordered" evidence="4">
    <location>
        <begin position="1"/>
        <end position="102"/>
    </location>
</feature>
<dbReference type="CDD" id="cd14688">
    <property type="entry name" value="bZIP_YAP"/>
    <property type="match status" value="1"/>
</dbReference>
<dbReference type="PANTHER" id="PTHR40621">
    <property type="entry name" value="TRANSCRIPTION FACTOR KAPC-RELATED"/>
    <property type="match status" value="1"/>
</dbReference>
<dbReference type="AlphaFoldDB" id="A0A9P4JQU1"/>
<dbReference type="OrthoDB" id="5374328at2759"/>
<keyword evidence="7" id="KW-1185">Reference proteome</keyword>
<evidence type="ECO:0000256" key="4">
    <source>
        <dbReference type="SAM" id="MobiDB-lite"/>
    </source>
</evidence>
<evidence type="ECO:0000313" key="7">
    <source>
        <dbReference type="Proteomes" id="UP000799536"/>
    </source>
</evidence>
<feature type="domain" description="Hap4 transcription factor heteromerisation" evidence="5">
    <location>
        <begin position="67"/>
        <end position="83"/>
    </location>
</feature>
<feature type="compositionally biased region" description="Basic and acidic residues" evidence="4">
    <location>
        <begin position="88"/>
        <end position="102"/>
    </location>
</feature>
<evidence type="ECO:0000259" key="5">
    <source>
        <dbReference type="Pfam" id="PF10297"/>
    </source>
</evidence>
<dbReference type="GO" id="GO:0000976">
    <property type="term" value="F:transcription cis-regulatory region binding"/>
    <property type="evidence" value="ECO:0007669"/>
    <property type="project" value="InterPro"/>
</dbReference>
<comment type="subcellular location">
    <subcellularLocation>
        <location evidence="1">Nucleus</location>
    </subcellularLocation>
</comment>
<feature type="region of interest" description="Disordered" evidence="4">
    <location>
        <begin position="354"/>
        <end position="386"/>
    </location>
</feature>
<evidence type="ECO:0000256" key="3">
    <source>
        <dbReference type="SAM" id="Coils"/>
    </source>
</evidence>
<dbReference type="GO" id="GO:0001228">
    <property type="term" value="F:DNA-binding transcription activator activity, RNA polymerase II-specific"/>
    <property type="evidence" value="ECO:0007669"/>
    <property type="project" value="TreeGrafter"/>
</dbReference>
<reference evidence="6" key="1">
    <citation type="journal article" date="2020" name="Stud. Mycol.">
        <title>101 Dothideomycetes genomes: a test case for predicting lifestyles and emergence of pathogens.</title>
        <authorList>
            <person name="Haridas S."/>
            <person name="Albert R."/>
            <person name="Binder M."/>
            <person name="Bloem J."/>
            <person name="Labutti K."/>
            <person name="Salamov A."/>
            <person name="Andreopoulos B."/>
            <person name="Baker S."/>
            <person name="Barry K."/>
            <person name="Bills G."/>
            <person name="Bluhm B."/>
            <person name="Cannon C."/>
            <person name="Castanera R."/>
            <person name="Culley D."/>
            <person name="Daum C."/>
            <person name="Ezra D."/>
            <person name="Gonzalez J."/>
            <person name="Henrissat B."/>
            <person name="Kuo A."/>
            <person name="Liang C."/>
            <person name="Lipzen A."/>
            <person name="Lutzoni F."/>
            <person name="Magnuson J."/>
            <person name="Mondo S."/>
            <person name="Nolan M."/>
            <person name="Ohm R."/>
            <person name="Pangilinan J."/>
            <person name="Park H.-J."/>
            <person name="Ramirez L."/>
            <person name="Alfaro M."/>
            <person name="Sun H."/>
            <person name="Tritt A."/>
            <person name="Yoshinaga Y."/>
            <person name="Zwiers L.-H."/>
            <person name="Turgeon B."/>
            <person name="Goodwin S."/>
            <person name="Spatafora J."/>
            <person name="Crous P."/>
            <person name="Grigoriev I."/>
        </authorList>
    </citation>
    <scope>NUCLEOTIDE SEQUENCE</scope>
    <source>
        <strain evidence="6">ATCC 74209</strain>
    </source>
</reference>
<dbReference type="GO" id="GO:0090575">
    <property type="term" value="C:RNA polymerase II transcription regulator complex"/>
    <property type="evidence" value="ECO:0007669"/>
    <property type="project" value="TreeGrafter"/>
</dbReference>
<dbReference type="Pfam" id="PF10297">
    <property type="entry name" value="Hap4_Hap_bind"/>
    <property type="match status" value="1"/>
</dbReference>
<dbReference type="InterPro" id="IPR046347">
    <property type="entry name" value="bZIP_sf"/>
</dbReference>
<dbReference type="InterPro" id="IPR018287">
    <property type="entry name" value="Hap4_TF_heteromerisation"/>
</dbReference>
<sequence length="545" mass="59466">MSGDESCTGSPNHSTPESEPTPAPQLSKCRSLRPVVPAPLTIAPTASPAPLQDANPSPQAVVGCGPTSRSHVLPPLPKPGRKPATDIPTDKRQEQNRRAQRDFRARKAKKVDELQEQLENAVQRHQKEVAEKDAKLRHLEEQVSGLKNVNQELLQERDRWQQEASYLGQISGILLREGEETSPDQVTGVITGLLQRIAPTQIAGVLSSLQRLAPSTVPDPDVFMPAVPLKRMTPRRVASFVKNIQPSTPWNDPEAMEIDFTALYSSKRADNRPSINFMTQTGTDGDFGSCGFCTDEQNCACKNPLSLRADDTMPPSAPKPALAKLSGPGSCADCQANPRQRAWCQRVAQLRNESNPALSNGGRTPPLTPPLSSRFDTPEREAGRDSVGCSEAFKLLDGRVPMDSEAMDWVGTLKPIEPPTSTSMDSDRRYSAMELDAASIIVTLQQSMAPLVPRQSDGENAELVKIAQRQRQQHGHIHSPSPSSLSQTPEWINNPYQRESSGTLKRKRTYSGSPVLQISNIINGESPGKGYGLGIDSQAARKLWA</sequence>
<keyword evidence="2" id="KW-0539">Nucleus</keyword>
<protein>
    <recommendedName>
        <fullName evidence="5">Hap4 transcription factor heteromerisation domain-containing protein</fullName>
    </recommendedName>
</protein>
<evidence type="ECO:0000256" key="1">
    <source>
        <dbReference type="ARBA" id="ARBA00004123"/>
    </source>
</evidence>
<gene>
    <name evidence="6" type="ORF">GQ43DRAFT_441082</name>
</gene>
<evidence type="ECO:0000256" key="2">
    <source>
        <dbReference type="ARBA" id="ARBA00023242"/>
    </source>
</evidence>
<proteinExistence type="predicted"/>
<name>A0A9P4JQU1_9PLEO</name>
<dbReference type="InterPro" id="IPR050936">
    <property type="entry name" value="AP-1-like"/>
</dbReference>
<feature type="compositionally biased region" description="Polar residues" evidence="4">
    <location>
        <begin position="480"/>
        <end position="503"/>
    </location>
</feature>
<accession>A0A9P4JQU1</accession>